<dbReference type="EMBL" id="WHWB01034294">
    <property type="protein sequence ID" value="KAJ7411703.1"/>
    <property type="molecule type" value="Genomic_DNA"/>
</dbReference>
<accession>A0ABQ9D185</accession>
<gene>
    <name evidence="1" type="ORF">WISP_101529</name>
</gene>
<sequence length="196" mass="22988">MLLKNLGIRHKFSELLWVQRIFSPQKYEYGRVWMVQEQTARKLLTHKVEFICVVLSFLSLTKRSVQMTSTDVDVYTIKDKNDDTNELFFDKLRDTSKSTGLVLMEHFNLPEINWEHHTAGTTWARRFLKNLDDNFMEQVLRKATQKDALDLLLVNKEDLMNKVETGSHLGHSSHKVIEIKISVDCRKVPAKPQLWT</sequence>
<dbReference type="Gene3D" id="3.60.10.10">
    <property type="entry name" value="Endonuclease/exonuclease/phosphatase"/>
    <property type="match status" value="1"/>
</dbReference>
<reference evidence="1" key="1">
    <citation type="submission" date="2019-10" db="EMBL/GenBank/DDBJ databases">
        <authorList>
            <person name="Soares A.E.R."/>
            <person name="Aleixo A."/>
            <person name="Schneider P."/>
            <person name="Miyaki C.Y."/>
            <person name="Schneider M.P."/>
            <person name="Mello C."/>
            <person name="Vasconcelos A.T.R."/>
        </authorList>
    </citation>
    <scope>NUCLEOTIDE SEQUENCE</scope>
    <source>
        <tissue evidence="1">Muscle</tissue>
    </source>
</reference>
<evidence type="ECO:0000313" key="1">
    <source>
        <dbReference type="EMBL" id="KAJ7411703.1"/>
    </source>
</evidence>
<comment type="caution">
    <text evidence="1">The sequence shown here is derived from an EMBL/GenBank/DDBJ whole genome shotgun (WGS) entry which is preliminary data.</text>
</comment>
<evidence type="ECO:0000313" key="2">
    <source>
        <dbReference type="Proteomes" id="UP001145742"/>
    </source>
</evidence>
<dbReference type="PANTHER" id="PTHR33395:SF22">
    <property type="entry name" value="REVERSE TRANSCRIPTASE DOMAIN-CONTAINING PROTEIN"/>
    <property type="match status" value="1"/>
</dbReference>
<name>A0ABQ9D185_9PASS</name>
<organism evidence="1 2">
    <name type="scientific">Willisornis vidua</name>
    <name type="common">Xingu scale-backed antbird</name>
    <dbReference type="NCBI Taxonomy" id="1566151"/>
    <lineage>
        <taxon>Eukaryota</taxon>
        <taxon>Metazoa</taxon>
        <taxon>Chordata</taxon>
        <taxon>Craniata</taxon>
        <taxon>Vertebrata</taxon>
        <taxon>Euteleostomi</taxon>
        <taxon>Archelosauria</taxon>
        <taxon>Archosauria</taxon>
        <taxon>Dinosauria</taxon>
        <taxon>Saurischia</taxon>
        <taxon>Theropoda</taxon>
        <taxon>Coelurosauria</taxon>
        <taxon>Aves</taxon>
        <taxon>Neognathae</taxon>
        <taxon>Neoaves</taxon>
        <taxon>Telluraves</taxon>
        <taxon>Australaves</taxon>
        <taxon>Passeriformes</taxon>
        <taxon>Thamnophilidae</taxon>
        <taxon>Willisornis</taxon>
    </lineage>
</organism>
<protein>
    <recommendedName>
        <fullName evidence="3">Endonuclease/exonuclease/phosphatase domain-containing protein</fullName>
    </recommendedName>
</protein>
<dbReference type="PANTHER" id="PTHR33395">
    <property type="entry name" value="TRANSCRIPTASE, PUTATIVE-RELATED-RELATED"/>
    <property type="match status" value="1"/>
</dbReference>
<dbReference type="Proteomes" id="UP001145742">
    <property type="component" value="Unassembled WGS sequence"/>
</dbReference>
<dbReference type="InterPro" id="IPR036691">
    <property type="entry name" value="Endo/exonu/phosph_ase_sf"/>
</dbReference>
<keyword evidence="2" id="KW-1185">Reference proteome</keyword>
<proteinExistence type="predicted"/>
<evidence type="ECO:0008006" key="3">
    <source>
        <dbReference type="Google" id="ProtNLM"/>
    </source>
</evidence>